<dbReference type="RefSeq" id="WP_284294086.1">
    <property type="nucleotide sequence ID" value="NZ_BSUK01000001.1"/>
</dbReference>
<feature type="transmembrane region" description="Helical" evidence="2">
    <location>
        <begin position="79"/>
        <end position="99"/>
    </location>
</feature>
<name>A0ABQ6I6B9_9MICO</name>
<keyword evidence="2" id="KW-0812">Transmembrane</keyword>
<evidence type="ECO:0000256" key="1">
    <source>
        <dbReference type="SAM" id="MobiDB-lite"/>
    </source>
</evidence>
<evidence type="ECO:0000313" key="3">
    <source>
        <dbReference type="EMBL" id="GMA25508.1"/>
    </source>
</evidence>
<evidence type="ECO:0008006" key="5">
    <source>
        <dbReference type="Google" id="ProtNLM"/>
    </source>
</evidence>
<organism evidence="3 4">
    <name type="scientific">Luteimicrobium album</name>
    <dbReference type="NCBI Taxonomy" id="1054550"/>
    <lineage>
        <taxon>Bacteria</taxon>
        <taxon>Bacillati</taxon>
        <taxon>Actinomycetota</taxon>
        <taxon>Actinomycetes</taxon>
        <taxon>Micrococcales</taxon>
        <taxon>Luteimicrobium</taxon>
    </lineage>
</organism>
<proteinExistence type="predicted"/>
<keyword evidence="2" id="KW-1133">Transmembrane helix</keyword>
<reference evidence="4" key="1">
    <citation type="journal article" date="2019" name="Int. J. Syst. Evol. Microbiol.">
        <title>The Global Catalogue of Microorganisms (GCM) 10K type strain sequencing project: providing services to taxonomists for standard genome sequencing and annotation.</title>
        <authorList>
            <consortium name="The Broad Institute Genomics Platform"/>
            <consortium name="The Broad Institute Genome Sequencing Center for Infectious Disease"/>
            <person name="Wu L."/>
            <person name="Ma J."/>
        </authorList>
    </citation>
    <scope>NUCLEOTIDE SEQUENCE [LARGE SCALE GENOMIC DNA]</scope>
    <source>
        <strain evidence="4">NBRC 106348</strain>
    </source>
</reference>
<comment type="caution">
    <text evidence="3">The sequence shown here is derived from an EMBL/GenBank/DDBJ whole genome shotgun (WGS) entry which is preliminary data.</text>
</comment>
<accession>A0ABQ6I6B9</accession>
<feature type="region of interest" description="Disordered" evidence="1">
    <location>
        <begin position="201"/>
        <end position="223"/>
    </location>
</feature>
<gene>
    <name evidence="3" type="ORF">GCM10025864_32670</name>
</gene>
<dbReference type="EMBL" id="BSUK01000001">
    <property type="protein sequence ID" value="GMA25508.1"/>
    <property type="molecule type" value="Genomic_DNA"/>
</dbReference>
<protein>
    <recommendedName>
        <fullName evidence="5">DUF4131 domain-containing protein</fullName>
    </recommendedName>
</protein>
<evidence type="ECO:0000313" key="4">
    <source>
        <dbReference type="Proteomes" id="UP001157091"/>
    </source>
</evidence>
<keyword evidence="2" id="KW-0472">Membrane</keyword>
<keyword evidence="4" id="KW-1185">Reference proteome</keyword>
<feature type="transmembrane region" description="Helical" evidence="2">
    <location>
        <begin position="39"/>
        <end position="59"/>
    </location>
</feature>
<evidence type="ECO:0000256" key="2">
    <source>
        <dbReference type="SAM" id="Phobius"/>
    </source>
</evidence>
<sequence length="223" mass="22920">MSAGARAPVDLRLAPAALATWLVCWWAVAAGTHVVVLAALVAPVAGAVVVGLVAAIPLLPARRGRRTRRPRPAALAPPAALAVGAAAVALAACAVQLAVRDRADLGDLAAAGRVVTVEATVRDDPVPLRSTWGEGVVLASLDVTTVDDGTRAWRAAAPVLVRGDPGWSDVAVGARVVVTGRLRPADPGSARWRSSCPCGRRTSARPRTARWPAPTTCGPRSWT</sequence>
<dbReference type="Proteomes" id="UP001157091">
    <property type="component" value="Unassembled WGS sequence"/>
</dbReference>